<sequence>MKKPPKKSLKKLLTVIYYTSNREDEAFERKIRAKLLQVIGDLPLISVSQKQIDFGKNICVGNVGISNQNAFRQFQLGAINAKTPFVVAAEADCLYPREYFEYLPPSLNTCHRYDNVWIMYKYSKAGFVRKAYSECAQVWGREILIRHIEKRLKGRGRWRPTLEHGGAVPTMFGRQGWGYFQGEIPVINIKTIEGMHLTTGVIKGQDPQGVKKLPFWGTVKKLRKEMFPRLALK</sequence>
<proteinExistence type="predicted"/>
<evidence type="ECO:0000313" key="2">
    <source>
        <dbReference type="Proteomes" id="UP000033901"/>
    </source>
</evidence>
<dbReference type="Proteomes" id="UP000033901">
    <property type="component" value="Unassembled WGS sequence"/>
</dbReference>
<gene>
    <name evidence="1" type="ORF">UW61_C0004G0009</name>
</gene>
<organism evidence="1 2">
    <name type="scientific">Candidatus Curtissbacteria bacterium GW2011_GWC1_44_33</name>
    <dbReference type="NCBI Taxonomy" id="1618413"/>
    <lineage>
        <taxon>Bacteria</taxon>
        <taxon>Candidatus Curtissiibacteriota</taxon>
    </lineage>
</organism>
<evidence type="ECO:0008006" key="3">
    <source>
        <dbReference type="Google" id="ProtNLM"/>
    </source>
</evidence>
<comment type="caution">
    <text evidence="1">The sequence shown here is derived from an EMBL/GenBank/DDBJ whole genome shotgun (WGS) entry which is preliminary data.</text>
</comment>
<protein>
    <recommendedName>
        <fullName evidence="3">Glycosyltransferase</fullName>
    </recommendedName>
</protein>
<dbReference type="AlphaFoldDB" id="A0A0G1J8N2"/>
<name>A0A0G1J8N2_9BACT</name>
<accession>A0A0G1J8N2</accession>
<reference evidence="1 2" key="1">
    <citation type="journal article" date="2015" name="Nature">
        <title>rRNA introns, odd ribosomes, and small enigmatic genomes across a large radiation of phyla.</title>
        <authorList>
            <person name="Brown C.T."/>
            <person name="Hug L.A."/>
            <person name="Thomas B.C."/>
            <person name="Sharon I."/>
            <person name="Castelle C.J."/>
            <person name="Singh A."/>
            <person name="Wilkins M.J."/>
            <person name="Williams K.H."/>
            <person name="Banfield J.F."/>
        </authorList>
    </citation>
    <scope>NUCLEOTIDE SEQUENCE [LARGE SCALE GENOMIC DNA]</scope>
</reference>
<evidence type="ECO:0000313" key="1">
    <source>
        <dbReference type="EMBL" id="KKT67718.1"/>
    </source>
</evidence>
<dbReference type="EMBL" id="LCIZ01000004">
    <property type="protein sequence ID" value="KKT67718.1"/>
    <property type="molecule type" value="Genomic_DNA"/>
</dbReference>